<keyword evidence="2" id="KW-1133">Transmembrane helix</keyword>
<keyword evidence="4" id="KW-1185">Reference proteome</keyword>
<organism evidence="3 4">
    <name type="scientific">Phytophthora aleatoria</name>
    <dbReference type="NCBI Taxonomy" id="2496075"/>
    <lineage>
        <taxon>Eukaryota</taxon>
        <taxon>Sar</taxon>
        <taxon>Stramenopiles</taxon>
        <taxon>Oomycota</taxon>
        <taxon>Peronosporomycetes</taxon>
        <taxon>Peronosporales</taxon>
        <taxon>Peronosporaceae</taxon>
        <taxon>Phytophthora</taxon>
    </lineage>
</organism>
<comment type="caution">
    <text evidence="3">The sequence shown here is derived from an EMBL/GenBank/DDBJ whole genome shotgun (WGS) entry which is preliminary data.</text>
</comment>
<dbReference type="EMBL" id="JAENGY010000345">
    <property type="protein sequence ID" value="KAG6965293.1"/>
    <property type="molecule type" value="Genomic_DNA"/>
</dbReference>
<feature type="transmembrane region" description="Helical" evidence="2">
    <location>
        <begin position="17"/>
        <end position="34"/>
    </location>
</feature>
<keyword evidence="2" id="KW-0812">Transmembrane</keyword>
<sequence>MGSPIVNTGGLDMWTDLLIACLVVFVVLAPAFLFRVPADPDAAASAPPSKKASIYYHNDNDARAKRRRRVEVQQQLSARGPHLANKHSNSNGTAPKKVL</sequence>
<reference evidence="3" key="1">
    <citation type="submission" date="2021-01" db="EMBL/GenBank/DDBJ databases">
        <title>Phytophthora aleatoria, a newly-described species from Pinus radiata is distinct from Phytophthora cactorum isolates based on comparative genomics.</title>
        <authorList>
            <person name="Mcdougal R."/>
            <person name="Panda P."/>
            <person name="Williams N."/>
            <person name="Studholme D.J."/>
        </authorList>
    </citation>
    <scope>NUCLEOTIDE SEQUENCE</scope>
    <source>
        <strain evidence="3">NZFS 4037</strain>
    </source>
</reference>
<dbReference type="AlphaFoldDB" id="A0A8J5J874"/>
<evidence type="ECO:0000256" key="1">
    <source>
        <dbReference type="SAM" id="MobiDB-lite"/>
    </source>
</evidence>
<evidence type="ECO:0000313" key="3">
    <source>
        <dbReference type="EMBL" id="KAG6965293.1"/>
    </source>
</evidence>
<accession>A0A8J5J874</accession>
<protein>
    <submittedName>
        <fullName evidence="3">Uncharacterized protein</fullName>
    </submittedName>
</protein>
<proteinExistence type="predicted"/>
<evidence type="ECO:0000313" key="4">
    <source>
        <dbReference type="Proteomes" id="UP000709295"/>
    </source>
</evidence>
<keyword evidence="2" id="KW-0472">Membrane</keyword>
<feature type="region of interest" description="Disordered" evidence="1">
    <location>
        <begin position="63"/>
        <end position="99"/>
    </location>
</feature>
<name>A0A8J5J874_9STRA</name>
<dbReference type="Proteomes" id="UP000709295">
    <property type="component" value="Unassembled WGS sequence"/>
</dbReference>
<gene>
    <name evidence="3" type="ORF">JG688_00007281</name>
</gene>
<evidence type="ECO:0000256" key="2">
    <source>
        <dbReference type="SAM" id="Phobius"/>
    </source>
</evidence>